<evidence type="ECO:0000313" key="2">
    <source>
        <dbReference type="EMBL" id="KAL1622672.1"/>
    </source>
</evidence>
<dbReference type="Proteomes" id="UP001521116">
    <property type="component" value="Unassembled WGS sequence"/>
</dbReference>
<keyword evidence="3" id="KW-1185">Reference proteome</keyword>
<gene>
    <name evidence="2" type="ORF">SLS56_008597</name>
</gene>
<evidence type="ECO:0000256" key="1">
    <source>
        <dbReference type="SAM" id="MobiDB-lite"/>
    </source>
</evidence>
<accession>A0ABR3SKG2</accession>
<feature type="compositionally biased region" description="Basic and acidic residues" evidence="1">
    <location>
        <begin position="230"/>
        <end position="240"/>
    </location>
</feature>
<proteinExistence type="predicted"/>
<protein>
    <submittedName>
        <fullName evidence="2">Uncharacterized protein</fullName>
    </submittedName>
</protein>
<feature type="region of interest" description="Disordered" evidence="1">
    <location>
        <begin position="214"/>
        <end position="240"/>
    </location>
</feature>
<evidence type="ECO:0000313" key="3">
    <source>
        <dbReference type="Proteomes" id="UP001521116"/>
    </source>
</evidence>
<organism evidence="2 3">
    <name type="scientific">Neofusicoccum ribis</name>
    <dbReference type="NCBI Taxonomy" id="45134"/>
    <lineage>
        <taxon>Eukaryota</taxon>
        <taxon>Fungi</taxon>
        <taxon>Dikarya</taxon>
        <taxon>Ascomycota</taxon>
        <taxon>Pezizomycotina</taxon>
        <taxon>Dothideomycetes</taxon>
        <taxon>Dothideomycetes incertae sedis</taxon>
        <taxon>Botryosphaeriales</taxon>
        <taxon>Botryosphaeriaceae</taxon>
        <taxon>Neofusicoccum</taxon>
    </lineage>
</organism>
<comment type="caution">
    <text evidence="2">The sequence shown here is derived from an EMBL/GenBank/DDBJ whole genome shotgun (WGS) entry which is preliminary data.</text>
</comment>
<dbReference type="EMBL" id="JAJVDC020000130">
    <property type="protein sequence ID" value="KAL1622672.1"/>
    <property type="molecule type" value="Genomic_DNA"/>
</dbReference>
<reference evidence="2 3" key="1">
    <citation type="submission" date="2024-02" db="EMBL/GenBank/DDBJ databases">
        <title>De novo assembly and annotation of 12 fungi associated with fruit tree decline syndrome in Ontario, Canada.</title>
        <authorList>
            <person name="Sulman M."/>
            <person name="Ellouze W."/>
            <person name="Ilyukhin E."/>
        </authorList>
    </citation>
    <scope>NUCLEOTIDE SEQUENCE [LARGE SCALE GENOMIC DNA]</scope>
    <source>
        <strain evidence="2 3">M1-105</strain>
    </source>
</reference>
<sequence length="240" mass="27446">MERSSRLVVVDLEHIKVPIYHSDVRDLPYENYDMEGRFGKVVEETKKLSMYFKLDDGDVAGPGRNLSDFFQSIIGWHLLFVAPIKARRSPTKFFHRSSAEETTLMLFNTTSNFRASGMGAKIVLLFQNGRPGQHKWITGELVQQKPWKKAGKDGEITIHRVQRAMRFGALSSNSQTTFKGGSSSYKLEFEDFDDLDYFNAQILPFERAQSFVSGQFHGPRRASRSTVSTRRSDTTREDSM</sequence>
<name>A0ABR3SKG2_9PEZI</name>